<evidence type="ECO:0000256" key="6">
    <source>
        <dbReference type="SAM" id="Phobius"/>
    </source>
</evidence>
<sequence length="175" mass="20846">MLEGIYLALDKLFGPLIVETHPIWVVTVAGIILGAFFVLLNYIFVDQEKLKKLQKMAKEIQQEYRKAMEAKDEKKLRKIQQKQLELLKMQNELMVNAFFKPMLISWPIIIIFWGWLRRWYVEVAIVKYPFSFFLFDIFHKMYHSALKPDELGFIGWYFLTSYVVGSILRKILDMA</sequence>
<keyword evidence="3 6" id="KW-1133">Transmembrane helix</keyword>
<dbReference type="GeneID" id="13300484"/>
<dbReference type="Pfam" id="PF01956">
    <property type="entry name" value="EMC3_TMCO1"/>
    <property type="match status" value="1"/>
</dbReference>
<dbReference type="GeneID" id="41713618"/>
<evidence type="ECO:0000256" key="3">
    <source>
        <dbReference type="ARBA" id="ARBA00022989"/>
    </source>
</evidence>
<comment type="subcellular location">
    <subcellularLocation>
        <location evidence="1">Membrane</location>
        <topology evidence="1">Multi-pass membrane protein</topology>
    </subcellularLocation>
</comment>
<name>A0A5C0XRL1_PYRFU</name>
<keyword evidence="5" id="KW-0175">Coiled coil</keyword>
<reference evidence="7 8" key="1">
    <citation type="submission" date="2017-08" db="EMBL/GenBank/DDBJ databases">
        <title>Resequencing and Reannotation of the genome of Pyrococcus furiosus type strain DSM3638.</title>
        <authorList>
            <person name="Reichelt R.M."/>
            <person name="Bunk B."/>
        </authorList>
    </citation>
    <scope>NUCLEOTIDE SEQUENCE [LARGE SCALE GENOMIC DNA]</scope>
    <source>
        <strain evidence="7 8">DSM 3638</strain>
    </source>
</reference>
<evidence type="ECO:0000256" key="1">
    <source>
        <dbReference type="ARBA" id="ARBA00004141"/>
    </source>
</evidence>
<dbReference type="RefSeq" id="WP_011012940.1">
    <property type="nucleotide sequence ID" value="NC_003413.1"/>
</dbReference>
<proteinExistence type="predicted"/>
<dbReference type="AlphaFoldDB" id="A0A5C0XRL1"/>
<evidence type="ECO:0000313" key="7">
    <source>
        <dbReference type="EMBL" id="QEK79401.1"/>
    </source>
</evidence>
<dbReference type="Proteomes" id="UP000324354">
    <property type="component" value="Chromosome"/>
</dbReference>
<keyword evidence="2 6" id="KW-0812">Transmembrane</keyword>
<protein>
    <submittedName>
        <fullName evidence="7">DUF106 domain-containing protein</fullName>
    </submittedName>
</protein>
<dbReference type="PANTHER" id="PTHR42198">
    <property type="entry name" value="INTEGRAL MEMBRANE PROTEIN"/>
    <property type="match status" value="1"/>
</dbReference>
<dbReference type="SMART" id="SM01415">
    <property type="entry name" value="DUF106"/>
    <property type="match status" value="1"/>
</dbReference>
<keyword evidence="4 6" id="KW-0472">Membrane</keyword>
<feature type="transmembrane region" description="Helical" evidence="6">
    <location>
        <begin position="93"/>
        <end position="113"/>
    </location>
</feature>
<accession>A0A5C0XRL1</accession>
<dbReference type="EMBL" id="CP023154">
    <property type="protein sequence ID" value="QEK79401.1"/>
    <property type="molecule type" value="Genomic_DNA"/>
</dbReference>
<dbReference type="InterPro" id="IPR038978">
    <property type="entry name" value="MJ0935"/>
</dbReference>
<dbReference type="InterPro" id="IPR002809">
    <property type="entry name" value="EMC3/TMCO1"/>
</dbReference>
<evidence type="ECO:0000256" key="2">
    <source>
        <dbReference type="ARBA" id="ARBA00022692"/>
    </source>
</evidence>
<feature type="transmembrane region" description="Helical" evidence="6">
    <location>
        <begin position="151"/>
        <end position="172"/>
    </location>
</feature>
<evidence type="ECO:0000256" key="4">
    <source>
        <dbReference type="ARBA" id="ARBA00023136"/>
    </source>
</evidence>
<dbReference type="GO" id="GO:0016020">
    <property type="term" value="C:membrane"/>
    <property type="evidence" value="ECO:0007669"/>
    <property type="project" value="UniProtKB-SubCell"/>
</dbReference>
<feature type="coiled-coil region" evidence="5">
    <location>
        <begin position="43"/>
        <end position="77"/>
    </location>
</feature>
<evidence type="ECO:0000256" key="5">
    <source>
        <dbReference type="SAM" id="Coils"/>
    </source>
</evidence>
<dbReference type="PANTHER" id="PTHR42198:SF1">
    <property type="entry name" value="INTEGRAL MEMBRANE PROTEIN"/>
    <property type="match status" value="1"/>
</dbReference>
<gene>
    <name evidence="7" type="ORF">PFDSM3638_09050</name>
</gene>
<evidence type="ECO:0000313" key="8">
    <source>
        <dbReference type="Proteomes" id="UP000324354"/>
    </source>
</evidence>
<dbReference type="OrthoDB" id="84619at2157"/>
<organism evidence="7 8">
    <name type="scientific">Pyrococcus furiosus (strain ATCC 43587 / DSM 3638 / JCM 8422 / Vc1)</name>
    <dbReference type="NCBI Taxonomy" id="186497"/>
    <lineage>
        <taxon>Archaea</taxon>
        <taxon>Methanobacteriati</taxon>
        <taxon>Methanobacteriota</taxon>
        <taxon>Thermococci</taxon>
        <taxon>Thermococcales</taxon>
        <taxon>Thermococcaceae</taxon>
        <taxon>Pyrococcus</taxon>
    </lineage>
</organism>
<feature type="transmembrane region" description="Helical" evidence="6">
    <location>
        <begin position="23"/>
        <end position="45"/>
    </location>
</feature>